<dbReference type="EC" id="3.-.-.-" evidence="2"/>
<keyword evidence="2" id="KW-0378">Hydrolase</keyword>
<dbReference type="Gene3D" id="3.40.710.10">
    <property type="entry name" value="DD-peptidase/beta-lactamase superfamily"/>
    <property type="match status" value="1"/>
</dbReference>
<dbReference type="InterPro" id="IPR012338">
    <property type="entry name" value="Beta-lactam/transpept-like"/>
</dbReference>
<reference evidence="2 3" key="1">
    <citation type="submission" date="2024-10" db="EMBL/GenBank/DDBJ databases">
        <title>The Natural Products Discovery Center: Release of the First 8490 Sequenced Strains for Exploring Actinobacteria Biosynthetic Diversity.</title>
        <authorList>
            <person name="Kalkreuter E."/>
            <person name="Kautsar S.A."/>
            <person name="Yang D."/>
            <person name="Bader C.D."/>
            <person name="Teijaro C.N."/>
            <person name="Fluegel L."/>
            <person name="Davis C.M."/>
            <person name="Simpson J.R."/>
            <person name="Lauterbach L."/>
            <person name="Steele A.D."/>
            <person name="Gui C."/>
            <person name="Meng S."/>
            <person name="Li G."/>
            <person name="Viehrig K."/>
            <person name="Ye F."/>
            <person name="Su P."/>
            <person name="Kiefer A.F."/>
            <person name="Nichols A."/>
            <person name="Cepeda A.J."/>
            <person name="Yan W."/>
            <person name="Fan B."/>
            <person name="Jiang Y."/>
            <person name="Adhikari A."/>
            <person name="Zheng C.-J."/>
            <person name="Schuster L."/>
            <person name="Cowan T.M."/>
            <person name="Smanski M.J."/>
            <person name="Chevrette M.G."/>
            <person name="De Carvalho L.P.S."/>
            <person name="Shen B."/>
        </authorList>
    </citation>
    <scope>NUCLEOTIDE SEQUENCE [LARGE SCALE GENOMIC DNA]</scope>
    <source>
        <strain evidence="2 3">NPDC001281</strain>
    </source>
</reference>
<protein>
    <submittedName>
        <fullName evidence="2">Serine hydrolase domain-containing protein</fullName>
        <ecNumber evidence="2">3.-.-.-</ecNumber>
    </submittedName>
</protein>
<dbReference type="RefSeq" id="WP_066946913.1">
    <property type="nucleotide sequence ID" value="NZ_BBYK01000064.1"/>
</dbReference>
<dbReference type="Pfam" id="PF00144">
    <property type="entry name" value="Beta-lactamase"/>
    <property type="match status" value="1"/>
</dbReference>
<organism evidence="2 3">
    <name type="scientific">Microtetraspora fusca</name>
    <dbReference type="NCBI Taxonomy" id="1997"/>
    <lineage>
        <taxon>Bacteria</taxon>
        <taxon>Bacillati</taxon>
        <taxon>Actinomycetota</taxon>
        <taxon>Actinomycetes</taxon>
        <taxon>Streptosporangiales</taxon>
        <taxon>Streptosporangiaceae</taxon>
        <taxon>Microtetraspora</taxon>
    </lineage>
</organism>
<evidence type="ECO:0000259" key="1">
    <source>
        <dbReference type="Pfam" id="PF00144"/>
    </source>
</evidence>
<dbReference type="InterPro" id="IPR001466">
    <property type="entry name" value="Beta-lactam-related"/>
</dbReference>
<name>A0ABW6UZI9_MICFU</name>
<feature type="domain" description="Beta-lactamase-related" evidence="1">
    <location>
        <begin position="20"/>
        <end position="329"/>
    </location>
</feature>
<evidence type="ECO:0000313" key="3">
    <source>
        <dbReference type="Proteomes" id="UP001602119"/>
    </source>
</evidence>
<dbReference type="PANTHER" id="PTHR43283:SF7">
    <property type="entry name" value="BETA-LACTAMASE-RELATED DOMAIN-CONTAINING PROTEIN"/>
    <property type="match status" value="1"/>
</dbReference>
<keyword evidence="3" id="KW-1185">Reference proteome</keyword>
<sequence length="342" mass="36502">MWQRIDPGAAGFAPDLAERLDALVEEGRAAGLHGVVVARHGRLVLERYGTGEDYAWNTPLGVVDFGPETRHDVRSVTKSVVGLLYGVALAAGLVPEPGEPILRHFPEHADLAADPGRAALTVEHALTMTLGLDWDESAPYTGPENSEIAMEMAEDRYRFVLERPIVEEPGKRWSYSGGAAALVGGLIARGVGRPLEEFARDALFAPLGITSFEWMAGEDGVASAASGLRLTPRDLARIGQAVLDAEAIPASWTAEMLRPHVPTWDGFSYGYLWHVGPGERPGRPGEPPSWRAMAAGNGGQRLFLFPDLDLVVAVTAGAYNGDGQDAAARAVLDEVLLPALTS</sequence>
<comment type="caution">
    <text evidence="2">The sequence shown here is derived from an EMBL/GenBank/DDBJ whole genome shotgun (WGS) entry which is preliminary data.</text>
</comment>
<dbReference type="SUPFAM" id="SSF56601">
    <property type="entry name" value="beta-lactamase/transpeptidase-like"/>
    <property type="match status" value="1"/>
</dbReference>
<dbReference type="Proteomes" id="UP001602119">
    <property type="component" value="Unassembled WGS sequence"/>
</dbReference>
<accession>A0ABW6UZI9</accession>
<proteinExistence type="predicted"/>
<dbReference type="PANTHER" id="PTHR43283">
    <property type="entry name" value="BETA-LACTAMASE-RELATED"/>
    <property type="match status" value="1"/>
</dbReference>
<evidence type="ECO:0000313" key="2">
    <source>
        <dbReference type="EMBL" id="MFF4772474.1"/>
    </source>
</evidence>
<dbReference type="EMBL" id="JBIAXI010000003">
    <property type="protein sequence ID" value="MFF4772474.1"/>
    <property type="molecule type" value="Genomic_DNA"/>
</dbReference>
<dbReference type="GO" id="GO:0016787">
    <property type="term" value="F:hydrolase activity"/>
    <property type="evidence" value="ECO:0007669"/>
    <property type="project" value="UniProtKB-KW"/>
</dbReference>
<gene>
    <name evidence="2" type="ORF">ACFY05_06405</name>
</gene>
<dbReference type="InterPro" id="IPR050789">
    <property type="entry name" value="Diverse_Enzym_Activities"/>
</dbReference>